<keyword evidence="2" id="KW-0812">Transmembrane</keyword>
<evidence type="ECO:0000256" key="1">
    <source>
        <dbReference type="ARBA" id="ARBA00023157"/>
    </source>
</evidence>
<comment type="caution">
    <text evidence="4">The sequence shown here is derived from an EMBL/GenBank/DDBJ whole genome shotgun (WGS) entry which is preliminary data.</text>
</comment>
<dbReference type="Gene3D" id="2.60.40.10">
    <property type="entry name" value="Immunoglobulins"/>
    <property type="match status" value="4"/>
</dbReference>
<organism evidence="4 5">
    <name type="scientific">Candidatus Harrisonbacteria bacterium CG10_big_fil_rev_8_21_14_0_10_40_38</name>
    <dbReference type="NCBI Taxonomy" id="1974583"/>
    <lineage>
        <taxon>Bacteria</taxon>
        <taxon>Candidatus Harrisoniibacteriota</taxon>
    </lineage>
</organism>
<feature type="domain" description="Fibronectin type-III" evidence="3">
    <location>
        <begin position="244"/>
        <end position="338"/>
    </location>
</feature>
<gene>
    <name evidence="4" type="ORF">COU07_00775</name>
</gene>
<proteinExistence type="predicted"/>
<keyword evidence="2" id="KW-0472">Membrane</keyword>
<dbReference type="AlphaFoldDB" id="A0A2H0USN0"/>
<keyword evidence="1" id="KW-1015">Disulfide bond</keyword>
<dbReference type="CDD" id="cd00063">
    <property type="entry name" value="FN3"/>
    <property type="match status" value="1"/>
</dbReference>
<dbReference type="SMART" id="SM00060">
    <property type="entry name" value="FN3"/>
    <property type="match status" value="6"/>
</dbReference>
<evidence type="ECO:0000313" key="4">
    <source>
        <dbReference type="EMBL" id="PIR89419.1"/>
    </source>
</evidence>
<name>A0A2H0USN0_9BACT</name>
<dbReference type="Proteomes" id="UP000231157">
    <property type="component" value="Unassembled WGS sequence"/>
</dbReference>
<dbReference type="InterPro" id="IPR036116">
    <property type="entry name" value="FN3_sf"/>
</dbReference>
<dbReference type="PANTHER" id="PTHR44170:SF6">
    <property type="entry name" value="CONTACTIN"/>
    <property type="match status" value="1"/>
</dbReference>
<feature type="domain" description="Fibronectin type-III" evidence="3">
    <location>
        <begin position="343"/>
        <end position="440"/>
    </location>
</feature>
<dbReference type="GO" id="GO:0098609">
    <property type="term" value="P:cell-cell adhesion"/>
    <property type="evidence" value="ECO:0007669"/>
    <property type="project" value="TreeGrafter"/>
</dbReference>
<feature type="transmembrane region" description="Helical" evidence="2">
    <location>
        <begin position="798"/>
        <end position="823"/>
    </location>
</feature>
<dbReference type="InterPro" id="IPR003961">
    <property type="entry name" value="FN3_dom"/>
</dbReference>
<dbReference type="GO" id="GO:0016020">
    <property type="term" value="C:membrane"/>
    <property type="evidence" value="ECO:0007669"/>
    <property type="project" value="UniProtKB-SubCell"/>
</dbReference>
<evidence type="ECO:0000259" key="3">
    <source>
        <dbReference type="PROSITE" id="PS50853"/>
    </source>
</evidence>
<dbReference type="InterPro" id="IPR013783">
    <property type="entry name" value="Ig-like_fold"/>
</dbReference>
<protein>
    <recommendedName>
        <fullName evidence="3">Fibronectin type-III domain-containing protein</fullName>
    </recommendedName>
</protein>
<dbReference type="PROSITE" id="PS50853">
    <property type="entry name" value="FN3"/>
    <property type="match status" value="2"/>
</dbReference>
<accession>A0A2H0USN0</accession>
<dbReference type="EMBL" id="PFAZ01000001">
    <property type="protein sequence ID" value="PIR89419.1"/>
    <property type="molecule type" value="Genomic_DNA"/>
</dbReference>
<evidence type="ECO:0000256" key="2">
    <source>
        <dbReference type="SAM" id="Phobius"/>
    </source>
</evidence>
<reference evidence="5" key="1">
    <citation type="submission" date="2017-09" db="EMBL/GenBank/DDBJ databases">
        <title>Depth-based differentiation of microbial function through sediment-hosted aquifers and enrichment of novel symbionts in the deep terrestrial subsurface.</title>
        <authorList>
            <person name="Probst A.J."/>
            <person name="Ladd B."/>
            <person name="Jarett J.K."/>
            <person name="Geller-Mcgrath D.E."/>
            <person name="Sieber C.M.K."/>
            <person name="Emerson J.B."/>
            <person name="Anantharaman K."/>
            <person name="Thomas B.C."/>
            <person name="Malmstrom R."/>
            <person name="Stieglmeier M."/>
            <person name="Klingl A."/>
            <person name="Woyke T."/>
            <person name="Ryan C.M."/>
            <person name="Banfield J.F."/>
        </authorList>
    </citation>
    <scope>NUCLEOTIDE SEQUENCE [LARGE SCALE GENOMIC DNA]</scope>
</reference>
<sequence length="849" mass="91660">MKKTNNLFTKLAAISLAIGVLGSAIPVVAIGLPEVQTLPATGITSDSATLNGHVHQTRASDLLVWFEYGETESLGKSIGDKTVNWPDSEDANWSALIWNLKPNTTYYFRAVAQNDLGTSRGSLMWFTTGAGSPPSGDKPNVNTKSATNITTSAATLNGEAKPNGSYTDGWFEWGTTSNLGNTTNSQSLGNGSSFVPFSFRLNNLQSNKTYYFRAVARNSHSTSHGTTFEFNTNNDGGGSSRTPTVETLSADNITGHEARLNADVNPNGSRTYVWFEWGEVAKNNHSQERDIGSGTSFERVSETITGLKANTNYNFRAVARNSNGTTYGNTKYFTTNNDGNIDKPTVRTNPATDISSYSARLQGTVNPNGNQTNVWFEYGKTSSFGRSTGYQSVGSGRYDIDVSSYVSDLEINTVYYFRVVASNSYGTSYGQTRTFVTNQDGGESYRAPTVYTTNATGVTRDSAILNGSVNPNGATTRAWFEWGYTASLGNRTSYQNIGGGTSSFTVSAPIYNLSDNTTYYFRVVADNNYGTSYGSIYSFTTGTGSNSLAPYVTTLSPYSVLTNIAGVKANINPNGSYTDGWFEWGTTQSLGQRTTRVSVGSGNSYTELTSVLLNLSPNTTYYFRGVAQNSYGTGYGAIISFTTQGGGTTPPPSGGGTGSGIIGPTLTLTSSLDKSEVKVGEELIYKLMLKNTSSTHSLRNVKGTIKVPEIVSFLSANAMMMIENPEEISFNIDRLTPLGENEIQIKFRVNEKSKNNDDLTIQTEIKYSDALGRSYNVSTFATAKVHGGIGLLASISDLFTGASISLGWFLVILLLLIILGIAYSQWNRRKLESILYQNPPPPPPPIREA</sequence>
<evidence type="ECO:0000313" key="5">
    <source>
        <dbReference type="Proteomes" id="UP000231157"/>
    </source>
</evidence>
<dbReference type="PANTHER" id="PTHR44170">
    <property type="entry name" value="PROTEIN SIDEKICK"/>
    <property type="match status" value="1"/>
</dbReference>
<dbReference type="SUPFAM" id="SSF49265">
    <property type="entry name" value="Fibronectin type III"/>
    <property type="match status" value="3"/>
</dbReference>
<keyword evidence="2" id="KW-1133">Transmembrane helix</keyword>